<comment type="caution">
    <text evidence="6">The sequence shown here is derived from an EMBL/GenBank/DDBJ whole genome shotgun (WGS) entry which is preliminary data.</text>
</comment>
<dbReference type="GO" id="GO:0015833">
    <property type="term" value="P:peptide transport"/>
    <property type="evidence" value="ECO:0007669"/>
    <property type="project" value="TreeGrafter"/>
</dbReference>
<evidence type="ECO:0000313" key="6">
    <source>
        <dbReference type="EMBL" id="MCB8873552.1"/>
    </source>
</evidence>
<gene>
    <name evidence="6" type="ORF">ASILVAE211_00035</name>
</gene>
<dbReference type="Proteomes" id="UP000708298">
    <property type="component" value="Unassembled WGS sequence"/>
</dbReference>
<comment type="similarity">
    <text evidence="2">Belongs to the bacterial solute-binding protein 5 family.</text>
</comment>
<dbReference type="Pfam" id="PF00496">
    <property type="entry name" value="SBP_bac_5"/>
    <property type="match status" value="1"/>
</dbReference>
<dbReference type="EMBL" id="JAESVB010000001">
    <property type="protein sequence ID" value="MCB8873552.1"/>
    <property type="molecule type" value="Genomic_DNA"/>
</dbReference>
<feature type="signal peptide" evidence="4">
    <location>
        <begin position="1"/>
        <end position="22"/>
    </location>
</feature>
<dbReference type="RefSeq" id="WP_227319245.1">
    <property type="nucleotide sequence ID" value="NZ_JAESVB010000001.1"/>
</dbReference>
<dbReference type="Gene3D" id="3.40.190.10">
    <property type="entry name" value="Periplasmic binding protein-like II"/>
    <property type="match status" value="1"/>
</dbReference>
<dbReference type="GO" id="GO:1904680">
    <property type="term" value="F:peptide transmembrane transporter activity"/>
    <property type="evidence" value="ECO:0007669"/>
    <property type="project" value="TreeGrafter"/>
</dbReference>
<feature type="chain" id="PRO_5036844978" evidence="4">
    <location>
        <begin position="23"/>
        <end position="612"/>
    </location>
</feature>
<accession>A0A963YMY4</accession>
<dbReference type="PANTHER" id="PTHR30290">
    <property type="entry name" value="PERIPLASMIC BINDING COMPONENT OF ABC TRANSPORTER"/>
    <property type="match status" value="1"/>
</dbReference>
<dbReference type="GO" id="GO:0042884">
    <property type="term" value="P:microcin transport"/>
    <property type="evidence" value="ECO:0007669"/>
    <property type="project" value="TreeGrafter"/>
</dbReference>
<feature type="domain" description="Solute-binding protein family 5" evidence="5">
    <location>
        <begin position="104"/>
        <end position="505"/>
    </location>
</feature>
<dbReference type="InterPro" id="IPR000914">
    <property type="entry name" value="SBP_5_dom"/>
</dbReference>
<dbReference type="InterPro" id="IPR039424">
    <property type="entry name" value="SBP_5"/>
</dbReference>
<dbReference type="SUPFAM" id="SSF53850">
    <property type="entry name" value="Periplasmic binding protein-like II"/>
    <property type="match status" value="1"/>
</dbReference>
<reference evidence="6" key="2">
    <citation type="submission" date="2021-01" db="EMBL/GenBank/DDBJ databases">
        <authorList>
            <person name="Mieszkin S."/>
            <person name="Pouder E."/>
            <person name="Alain K."/>
        </authorList>
    </citation>
    <scope>NUCLEOTIDE SEQUENCE</scope>
    <source>
        <strain evidence="6">HW T2.11</strain>
    </source>
</reference>
<dbReference type="GO" id="GO:0030288">
    <property type="term" value="C:outer membrane-bounded periplasmic space"/>
    <property type="evidence" value="ECO:0007669"/>
    <property type="project" value="TreeGrafter"/>
</dbReference>
<dbReference type="GO" id="GO:0043190">
    <property type="term" value="C:ATP-binding cassette (ABC) transporter complex"/>
    <property type="evidence" value="ECO:0007669"/>
    <property type="project" value="InterPro"/>
</dbReference>
<sequence length="612" mass="67324">MQRRTFLAASAGFLTAPLALRAQTVPPGGYGVSVTGLPALPADFKNFPYVNPDAPKGGAVTFSQIGGFDSFNPFIIRGNPAAGANYLWDTLLRQSSDEAASGYGLLAETIAIAPDHSSVTFTLRPEATFADGTPVLASDVVWSFETLCAKGQPFYQQYYAAVSSVRAADARTVVFSLHPGAAKELPLILGSLTVFPQAWWKGRDFTAPVIDAPLGSGPYKVESSALNRSVTYSRRADYWAANLPVCRGFYNFDRITYDYFGDPSVAMEAFKAGDIDFRNENIAKNWFTGYGFPAVQKGLVKKQVFPDRLPAGMQGFGMNTRRAVFSDPRVRQAIAWAYDFEWANKVLFYGGYERTLSYFSNSDLASTGLPTGAELALLEPFRSQLPSDLFTKPFALPVNDGSGNNRPALIAALHLLEQAGWTVQDRMLKNKAGETMGFEILLSDPSFERVTLPYVEDLKRLGINVTVRVIDPSQYQSRMNNFDYDMTVVLFPESDVPGSEQRDYWGSAAAKLTGSNNQMGVSSPVVDALVDKVIGATDRDTLYAAIHALDRVLLWGWYVVPQWHLGAYRLAFWDVFGFPTKPFRAGFDIDSWWIDQAKAAVTDAQRHHSNAG</sequence>
<protein>
    <submittedName>
        <fullName evidence="6">ABC transporter substrate-binding protein</fullName>
    </submittedName>
</protein>
<dbReference type="CDD" id="cd08497">
    <property type="entry name" value="MbnE-like"/>
    <property type="match status" value="1"/>
</dbReference>
<comment type="subcellular location">
    <subcellularLocation>
        <location evidence="1">Periplasm</location>
    </subcellularLocation>
</comment>
<dbReference type="Gene3D" id="3.10.105.10">
    <property type="entry name" value="Dipeptide-binding Protein, Domain 3"/>
    <property type="match status" value="1"/>
</dbReference>
<proteinExistence type="inferred from homology"/>
<keyword evidence="7" id="KW-1185">Reference proteome</keyword>
<dbReference type="PIRSF" id="PIRSF002741">
    <property type="entry name" value="MppA"/>
    <property type="match status" value="1"/>
</dbReference>
<evidence type="ECO:0000256" key="4">
    <source>
        <dbReference type="SAM" id="SignalP"/>
    </source>
</evidence>
<evidence type="ECO:0000313" key="7">
    <source>
        <dbReference type="Proteomes" id="UP000708298"/>
    </source>
</evidence>
<dbReference type="PANTHER" id="PTHR30290:SF64">
    <property type="entry name" value="ABC TRANSPORTER PERIPLASMIC BINDING PROTEIN"/>
    <property type="match status" value="1"/>
</dbReference>
<evidence type="ECO:0000259" key="5">
    <source>
        <dbReference type="Pfam" id="PF00496"/>
    </source>
</evidence>
<dbReference type="InterPro" id="IPR030678">
    <property type="entry name" value="Peptide/Ni-bd"/>
</dbReference>
<evidence type="ECO:0000256" key="1">
    <source>
        <dbReference type="ARBA" id="ARBA00004418"/>
    </source>
</evidence>
<keyword evidence="3 4" id="KW-0732">Signal</keyword>
<evidence type="ECO:0000256" key="3">
    <source>
        <dbReference type="ARBA" id="ARBA00022729"/>
    </source>
</evidence>
<organism evidence="6 7">
    <name type="scientific">Acidisoma silvae</name>
    <dbReference type="NCBI Taxonomy" id="2802396"/>
    <lineage>
        <taxon>Bacteria</taxon>
        <taxon>Pseudomonadati</taxon>
        <taxon>Pseudomonadota</taxon>
        <taxon>Alphaproteobacteria</taxon>
        <taxon>Acetobacterales</taxon>
        <taxon>Acidocellaceae</taxon>
        <taxon>Acidisoma</taxon>
    </lineage>
</organism>
<name>A0A963YMY4_9PROT</name>
<dbReference type="AlphaFoldDB" id="A0A963YMY4"/>
<reference evidence="6" key="1">
    <citation type="journal article" date="2021" name="Microorganisms">
        <title>Acidisoma silvae sp. nov. and Acidisomacellulosilytica sp. nov., Two Acidophilic Bacteria Isolated from Decaying Wood, Hydrolyzing Cellulose and Producing Poly-3-hydroxybutyrate.</title>
        <authorList>
            <person name="Mieszkin S."/>
            <person name="Pouder E."/>
            <person name="Uroz S."/>
            <person name="Simon-Colin C."/>
            <person name="Alain K."/>
        </authorList>
    </citation>
    <scope>NUCLEOTIDE SEQUENCE</scope>
    <source>
        <strain evidence="6">HW T2.11</strain>
    </source>
</reference>
<evidence type="ECO:0000256" key="2">
    <source>
        <dbReference type="ARBA" id="ARBA00005695"/>
    </source>
</evidence>